<accession>A0A1I4TSE6</accession>
<name>A0A1I4TSE6_9BURK</name>
<organism evidence="2 3">
    <name type="scientific">Rugamonas rubra</name>
    <dbReference type="NCBI Taxonomy" id="758825"/>
    <lineage>
        <taxon>Bacteria</taxon>
        <taxon>Pseudomonadati</taxon>
        <taxon>Pseudomonadota</taxon>
        <taxon>Betaproteobacteria</taxon>
        <taxon>Burkholderiales</taxon>
        <taxon>Oxalobacteraceae</taxon>
        <taxon>Telluria group</taxon>
        <taxon>Rugamonas</taxon>
    </lineage>
</organism>
<dbReference type="STRING" id="758825.SAMN02982985_05335"/>
<evidence type="ECO:0008006" key="4">
    <source>
        <dbReference type="Google" id="ProtNLM"/>
    </source>
</evidence>
<gene>
    <name evidence="2" type="ORF">SAMN02982985_05335</name>
</gene>
<evidence type="ECO:0000313" key="3">
    <source>
        <dbReference type="Proteomes" id="UP000199470"/>
    </source>
</evidence>
<feature type="region of interest" description="Disordered" evidence="1">
    <location>
        <begin position="169"/>
        <end position="190"/>
    </location>
</feature>
<dbReference type="Proteomes" id="UP000199470">
    <property type="component" value="Unassembled WGS sequence"/>
</dbReference>
<proteinExistence type="predicted"/>
<protein>
    <recommendedName>
        <fullName evidence="4">Type VI secretion system protein</fullName>
    </recommendedName>
</protein>
<keyword evidence="3" id="KW-1185">Reference proteome</keyword>
<dbReference type="EMBL" id="FOTW01000033">
    <property type="protein sequence ID" value="SFM79629.1"/>
    <property type="molecule type" value="Genomic_DNA"/>
</dbReference>
<sequence length="190" mass="20426">MHPVSLSSFSLPILPRGQRPRLVAPALLHLSLLLLPLSLVGCGVLSPGAPKLKLGEVRVLAAPDANRNSAVVFELALVSDPALEQRLMNPAEKWFGAGADLAASYPQTLRVYHCEVTPGQELGLPSRLFEGQRAYAVFVFADLADGERRGRIEGWGEGGAISFARTGWSLTPRDKKTPAPQPPPPMRCDS</sequence>
<reference evidence="2 3" key="1">
    <citation type="submission" date="2016-10" db="EMBL/GenBank/DDBJ databases">
        <authorList>
            <person name="de Groot N.N."/>
        </authorList>
    </citation>
    <scope>NUCLEOTIDE SEQUENCE [LARGE SCALE GENOMIC DNA]</scope>
    <source>
        <strain evidence="2 3">ATCC 43154</strain>
    </source>
</reference>
<evidence type="ECO:0000313" key="2">
    <source>
        <dbReference type="EMBL" id="SFM79629.1"/>
    </source>
</evidence>
<dbReference type="AlphaFoldDB" id="A0A1I4TSE6"/>
<evidence type="ECO:0000256" key="1">
    <source>
        <dbReference type="SAM" id="MobiDB-lite"/>
    </source>
</evidence>
<feature type="compositionally biased region" description="Pro residues" evidence="1">
    <location>
        <begin position="179"/>
        <end position="190"/>
    </location>
</feature>